<proteinExistence type="predicted"/>
<comment type="caution">
    <text evidence="2">The sequence shown here is derived from an EMBL/GenBank/DDBJ whole genome shotgun (WGS) entry which is preliminary data.</text>
</comment>
<organism evidence="2 3">
    <name type="scientific">Elysia chlorotica</name>
    <name type="common">Eastern emerald elysia</name>
    <name type="synonym">Sea slug</name>
    <dbReference type="NCBI Taxonomy" id="188477"/>
    <lineage>
        <taxon>Eukaryota</taxon>
        <taxon>Metazoa</taxon>
        <taxon>Spiralia</taxon>
        <taxon>Lophotrochozoa</taxon>
        <taxon>Mollusca</taxon>
        <taxon>Gastropoda</taxon>
        <taxon>Heterobranchia</taxon>
        <taxon>Euthyneura</taxon>
        <taxon>Panpulmonata</taxon>
        <taxon>Sacoglossa</taxon>
        <taxon>Placobranchoidea</taxon>
        <taxon>Plakobranchidae</taxon>
        <taxon>Elysia</taxon>
    </lineage>
</organism>
<feature type="domain" description="Ig-like" evidence="1">
    <location>
        <begin position="273"/>
        <end position="365"/>
    </location>
</feature>
<reference evidence="2 3" key="1">
    <citation type="submission" date="2019-01" db="EMBL/GenBank/DDBJ databases">
        <title>A draft genome assembly of the solar-powered sea slug Elysia chlorotica.</title>
        <authorList>
            <person name="Cai H."/>
            <person name="Li Q."/>
            <person name="Fang X."/>
            <person name="Li J."/>
            <person name="Curtis N.E."/>
            <person name="Altenburger A."/>
            <person name="Shibata T."/>
            <person name="Feng M."/>
            <person name="Maeda T."/>
            <person name="Schwartz J.A."/>
            <person name="Shigenobu S."/>
            <person name="Lundholm N."/>
            <person name="Nishiyama T."/>
            <person name="Yang H."/>
            <person name="Hasebe M."/>
            <person name="Li S."/>
            <person name="Pierce S.K."/>
            <person name="Wang J."/>
        </authorList>
    </citation>
    <scope>NUCLEOTIDE SEQUENCE [LARGE SCALE GENOMIC DNA]</scope>
    <source>
        <strain evidence="2">EC2010</strain>
        <tissue evidence="2">Whole organism of an adult</tissue>
    </source>
</reference>
<dbReference type="AlphaFoldDB" id="A0A3S1BA54"/>
<evidence type="ECO:0000313" key="2">
    <source>
        <dbReference type="EMBL" id="RUS83444.1"/>
    </source>
</evidence>
<gene>
    <name evidence="2" type="ORF">EGW08_008760</name>
</gene>
<dbReference type="Proteomes" id="UP000271974">
    <property type="component" value="Unassembled WGS sequence"/>
</dbReference>
<dbReference type="OrthoDB" id="10600344at2759"/>
<name>A0A3S1BA54_ELYCH</name>
<dbReference type="EMBL" id="RQTK01000242">
    <property type="protein sequence ID" value="RUS83444.1"/>
    <property type="molecule type" value="Genomic_DNA"/>
</dbReference>
<sequence>MSADDWACSMDIYGYRALMFKSDDIRNTGDVWSNANHTLDWLTQPGNQGQSSNSNYTLHLRIEHARRRFETLGSSVTYESIGGENVTRPAFRPQMVFTPLKNPDYSCSNINMEGQNYMYLELSVVQLSPLLECQVIERPDIEFSYWYDSRSDDDQEPTHRATCACLIPADAERMTEDEPSYSVYLRTKTRGVRALEVTSNPEAATPPEVVSSYTQLAQDFQETVSVNGQEVRLPEPVDPVIRFEDRHPDQEPDVWNEVVVNISVCLKTAGLNPAADETELVGTIALDEKSCPRYLANGQVTLCTCKVTARGRTYFPDMRVQWEKTPMSRFITSGRWETTVMAYKITDFPATFACEARDGMNATLEVIYYSPNDIPTKAY</sequence>
<evidence type="ECO:0000313" key="3">
    <source>
        <dbReference type="Proteomes" id="UP000271974"/>
    </source>
</evidence>
<dbReference type="PROSITE" id="PS50835">
    <property type="entry name" value="IG_LIKE"/>
    <property type="match status" value="1"/>
</dbReference>
<dbReference type="InterPro" id="IPR007110">
    <property type="entry name" value="Ig-like_dom"/>
</dbReference>
<protein>
    <recommendedName>
        <fullName evidence="1">Ig-like domain-containing protein</fullName>
    </recommendedName>
</protein>
<keyword evidence="3" id="KW-1185">Reference proteome</keyword>
<feature type="non-terminal residue" evidence="2">
    <location>
        <position position="379"/>
    </location>
</feature>
<evidence type="ECO:0000259" key="1">
    <source>
        <dbReference type="PROSITE" id="PS50835"/>
    </source>
</evidence>
<accession>A0A3S1BA54</accession>